<evidence type="ECO:0000313" key="4">
    <source>
        <dbReference type="EMBL" id="KAJ2903076.1"/>
    </source>
</evidence>
<dbReference type="AlphaFoldDB" id="A0AAD5WSZ4"/>
<dbReference type="Pfam" id="PF24802">
    <property type="entry name" value="DUF7703"/>
    <property type="match status" value="1"/>
</dbReference>
<keyword evidence="2" id="KW-1133">Transmembrane helix</keyword>
<feature type="transmembrane region" description="Helical" evidence="2">
    <location>
        <begin position="205"/>
        <end position="226"/>
    </location>
</feature>
<evidence type="ECO:0000313" key="5">
    <source>
        <dbReference type="Proteomes" id="UP001201980"/>
    </source>
</evidence>
<sequence length="396" mass="42821">MAGDSGVTGTIADLGSLAYIMVAFLSISLYNFLELNFIILYTFKIRRGLYFISFLVSTWGILAYALGFVVKYFDLEGPSSGSIPSVTLIVVGWICMVTGQSVVLYSRLHLVLHDSPRQLRLVLIMVVTNAFIGHVPTVVLVYGANVSPNPDVFIQAYSIYERVQVTIFFLQELVISGLYIVATLKHLKMGSTLMSMGRKETGRRLMMHLIYVNTIIVILDVTILALEYAGLYSVQTTYKGMVYSIKLKLEFGILNRLVELTRSTRSGRAGGAGAGAGSSYSHNQSRARCPSRGGGSGGDIDLDTFGASSQAGNQMQRTVVKCKAAHTGRAARGSEEDDFGFCDIDGVVVTTDIHVQTDKAGKEDVKDGVSEAETPAAEARAASKSSSEIQFAQLGV</sequence>
<feature type="transmembrane region" description="Helical" evidence="2">
    <location>
        <begin position="118"/>
        <end position="143"/>
    </location>
</feature>
<comment type="caution">
    <text evidence="4">The sequence shown here is derived from an EMBL/GenBank/DDBJ whole genome shotgun (WGS) entry which is preliminary data.</text>
</comment>
<dbReference type="PANTHER" id="PTHR37013">
    <property type="entry name" value="INTEGRAL MEMBRANE PROTEIN (AFU_ORTHOLOGUE AFUA_1G05950)-RELATED"/>
    <property type="match status" value="1"/>
</dbReference>
<feature type="region of interest" description="Disordered" evidence="1">
    <location>
        <begin position="268"/>
        <end position="294"/>
    </location>
</feature>
<dbReference type="EMBL" id="JAKWBI020000092">
    <property type="protein sequence ID" value="KAJ2903076.1"/>
    <property type="molecule type" value="Genomic_DNA"/>
</dbReference>
<feature type="transmembrane region" description="Helical" evidence="2">
    <location>
        <begin position="48"/>
        <end position="70"/>
    </location>
</feature>
<dbReference type="PANTHER" id="PTHR37013:SF3">
    <property type="entry name" value="INTEGRAL MEMBRANE PROTEIN (AFU_ORTHOLOGUE AFUA_1G05950)"/>
    <property type="match status" value="1"/>
</dbReference>
<name>A0AAD5WSZ4_9PEZI</name>
<feature type="transmembrane region" description="Helical" evidence="2">
    <location>
        <begin position="17"/>
        <end position="41"/>
    </location>
</feature>
<organism evidence="4 5">
    <name type="scientific">Zalerion maritima</name>
    <dbReference type="NCBI Taxonomy" id="339359"/>
    <lineage>
        <taxon>Eukaryota</taxon>
        <taxon>Fungi</taxon>
        <taxon>Dikarya</taxon>
        <taxon>Ascomycota</taxon>
        <taxon>Pezizomycotina</taxon>
        <taxon>Sordariomycetes</taxon>
        <taxon>Lulworthiomycetidae</taxon>
        <taxon>Lulworthiales</taxon>
        <taxon>Lulworthiaceae</taxon>
        <taxon>Zalerion</taxon>
    </lineage>
</organism>
<evidence type="ECO:0000259" key="3">
    <source>
        <dbReference type="Pfam" id="PF24802"/>
    </source>
</evidence>
<gene>
    <name evidence="4" type="ORF">MKZ38_010497</name>
</gene>
<keyword evidence="2" id="KW-0812">Transmembrane</keyword>
<dbReference type="InterPro" id="IPR056120">
    <property type="entry name" value="DUF7703"/>
</dbReference>
<proteinExistence type="predicted"/>
<feature type="compositionally biased region" description="Low complexity" evidence="1">
    <location>
        <begin position="371"/>
        <end position="388"/>
    </location>
</feature>
<feature type="transmembrane region" description="Helical" evidence="2">
    <location>
        <begin position="163"/>
        <end position="184"/>
    </location>
</feature>
<evidence type="ECO:0000256" key="2">
    <source>
        <dbReference type="SAM" id="Phobius"/>
    </source>
</evidence>
<keyword evidence="5" id="KW-1185">Reference proteome</keyword>
<protein>
    <submittedName>
        <fullName evidence="4">Integral membrane protein</fullName>
    </submittedName>
</protein>
<dbReference type="Proteomes" id="UP001201980">
    <property type="component" value="Unassembled WGS sequence"/>
</dbReference>
<evidence type="ECO:0000256" key="1">
    <source>
        <dbReference type="SAM" id="MobiDB-lite"/>
    </source>
</evidence>
<feature type="domain" description="DUF7703" evidence="3">
    <location>
        <begin position="8"/>
        <end position="264"/>
    </location>
</feature>
<keyword evidence="2" id="KW-0472">Membrane</keyword>
<reference evidence="4" key="1">
    <citation type="submission" date="2022-07" db="EMBL/GenBank/DDBJ databases">
        <title>Draft genome sequence of Zalerion maritima ATCC 34329, a (micro)plastics degrading marine fungus.</title>
        <authorList>
            <person name="Paco A."/>
            <person name="Goncalves M.F.M."/>
            <person name="Rocha-Santos T.A.P."/>
            <person name="Alves A."/>
        </authorList>
    </citation>
    <scope>NUCLEOTIDE SEQUENCE</scope>
    <source>
        <strain evidence="4">ATCC 34329</strain>
    </source>
</reference>
<accession>A0AAD5WSZ4</accession>
<feature type="transmembrane region" description="Helical" evidence="2">
    <location>
        <begin position="82"/>
        <end position="106"/>
    </location>
</feature>
<feature type="region of interest" description="Disordered" evidence="1">
    <location>
        <begin position="362"/>
        <end position="396"/>
    </location>
</feature>